<feature type="compositionally biased region" description="Polar residues" evidence="1">
    <location>
        <begin position="55"/>
        <end position="72"/>
    </location>
</feature>
<reference evidence="2" key="1">
    <citation type="submission" date="2010-01" db="EMBL/GenBank/DDBJ databases">
        <title>Genome fragments of uncultured bacteria from the North Pacific subtropical Gyre.</title>
        <authorList>
            <person name="Pham V.D."/>
            <person name="Delong E.F."/>
        </authorList>
    </citation>
    <scope>NUCLEOTIDE SEQUENCE</scope>
</reference>
<accession>E7C8D7</accession>
<sequence>MDNETNTSTEANLPDLEFLGQFETDNGEWVAPGILMAEEFEILLEAAIRAEQDENSNGNRNDSANQQQRNNR</sequence>
<dbReference type="EMBL" id="GU568021">
    <property type="protein sequence ID" value="ADI23711.1"/>
    <property type="molecule type" value="Genomic_DNA"/>
</dbReference>
<dbReference type="AlphaFoldDB" id="E7C8D7"/>
<organism evidence="2">
    <name type="scientific">uncultured Oceanospirillales bacterium HF4000_21D01</name>
    <dbReference type="NCBI Taxonomy" id="723624"/>
    <lineage>
        <taxon>Bacteria</taxon>
        <taxon>Pseudomonadati</taxon>
        <taxon>Pseudomonadota</taxon>
        <taxon>Gammaproteobacteria</taxon>
        <taxon>Oceanospirillales</taxon>
        <taxon>environmental samples</taxon>
    </lineage>
</organism>
<proteinExistence type="predicted"/>
<protein>
    <submittedName>
        <fullName evidence="2">Uncharacterized protein</fullName>
    </submittedName>
</protein>
<name>E7C8D7_9GAMM</name>
<evidence type="ECO:0000313" key="2">
    <source>
        <dbReference type="EMBL" id="ADI23711.1"/>
    </source>
</evidence>
<feature type="region of interest" description="Disordered" evidence="1">
    <location>
        <begin position="51"/>
        <end position="72"/>
    </location>
</feature>
<evidence type="ECO:0000256" key="1">
    <source>
        <dbReference type="SAM" id="MobiDB-lite"/>
    </source>
</evidence>